<reference evidence="1 2" key="1">
    <citation type="journal article" date="2016" name="Fungal Biol.">
        <title>The genome of Xylona heveae provides a window into fungal endophytism.</title>
        <authorList>
            <person name="Gazis R."/>
            <person name="Kuo A."/>
            <person name="Riley R."/>
            <person name="LaButti K."/>
            <person name="Lipzen A."/>
            <person name="Lin J."/>
            <person name="Amirebrahimi M."/>
            <person name="Hesse C.N."/>
            <person name="Spatafora J.W."/>
            <person name="Henrissat B."/>
            <person name="Hainaut M."/>
            <person name="Grigoriev I.V."/>
            <person name="Hibbett D.S."/>
        </authorList>
    </citation>
    <scope>NUCLEOTIDE SEQUENCE [LARGE SCALE GENOMIC DNA]</scope>
    <source>
        <strain evidence="1 2">TC161</strain>
    </source>
</reference>
<evidence type="ECO:0000313" key="2">
    <source>
        <dbReference type="Proteomes" id="UP000076632"/>
    </source>
</evidence>
<organism evidence="1 2">
    <name type="scientific">Xylona heveae (strain CBS 132557 / TC161)</name>
    <dbReference type="NCBI Taxonomy" id="1328760"/>
    <lineage>
        <taxon>Eukaryota</taxon>
        <taxon>Fungi</taxon>
        <taxon>Dikarya</taxon>
        <taxon>Ascomycota</taxon>
        <taxon>Pezizomycotina</taxon>
        <taxon>Xylonomycetes</taxon>
        <taxon>Xylonales</taxon>
        <taxon>Xylonaceae</taxon>
        <taxon>Xylona</taxon>
    </lineage>
</organism>
<dbReference type="GeneID" id="28894521"/>
<dbReference type="AlphaFoldDB" id="A0A165G5T0"/>
<dbReference type="InParanoid" id="A0A165G5T0"/>
<dbReference type="RefSeq" id="XP_018187325.1">
    <property type="nucleotide sequence ID" value="XM_018329384.1"/>
</dbReference>
<dbReference type="Proteomes" id="UP000076632">
    <property type="component" value="Unassembled WGS sequence"/>
</dbReference>
<dbReference type="EMBL" id="KV407460">
    <property type="protein sequence ID" value="KZF21770.1"/>
    <property type="molecule type" value="Genomic_DNA"/>
</dbReference>
<dbReference type="STRING" id="1328760.A0A165G5T0"/>
<accession>A0A165G5T0</accession>
<protein>
    <submittedName>
        <fullName evidence="1">Uncharacterized protein</fullName>
    </submittedName>
</protein>
<proteinExistence type="predicted"/>
<sequence length="393" mass="44061">MVLFGCSLESDTRYRPTLSGTTVIFNPREELIDLLRALRPSYMARPRINSEFGPSSRKHNRTSSIRCEAGIRTWDGLQKEVMAWFELSERDAFESRPEEQAFLHLVYKGRLLDPEPLDAAQISQTLISLIAAQLLASCSTIFNDPALATLPSALYRDRDNSEAKHISSLRLHSYYKQYPAFGYQARNPSFALAWPALYGGLSPDEQLADELARRRRSMRSMSDESQALSIFPAVSQRAQAKGPMKGQYPARARLSLPASAKTGLKKSVSFDTGVQILGPALSARPASAKHLMIDRHSLADSIPPSRCQMRYAVMDSPGGLFPLEARSLAKKPKGRRKQFRRSSSRVHLASESHPLFIQPIKKLIIRRWRMLRGRRAPSIIANSTPDSSGRTEH</sequence>
<gene>
    <name evidence="1" type="ORF">L228DRAFT_159639</name>
</gene>
<keyword evidence="2" id="KW-1185">Reference proteome</keyword>
<evidence type="ECO:0000313" key="1">
    <source>
        <dbReference type="EMBL" id="KZF21770.1"/>
    </source>
</evidence>
<dbReference type="OrthoDB" id="3946545at2759"/>
<name>A0A165G5T0_XYLHT</name>